<dbReference type="Pfam" id="PF01926">
    <property type="entry name" value="MMR_HSR1"/>
    <property type="match status" value="1"/>
</dbReference>
<dbReference type="NCBIfam" id="TIGR00231">
    <property type="entry name" value="small_GTP"/>
    <property type="match status" value="1"/>
</dbReference>
<comment type="caution">
    <text evidence="5">The sequence shown here is derived from an EMBL/GenBank/DDBJ whole genome shotgun (WGS) entry which is preliminary data.</text>
</comment>
<dbReference type="GO" id="GO:0003924">
    <property type="term" value="F:GTPase activity"/>
    <property type="evidence" value="ECO:0007669"/>
    <property type="project" value="InterPro"/>
</dbReference>
<dbReference type="InterPro" id="IPR006073">
    <property type="entry name" value="GTP-bd"/>
</dbReference>
<dbReference type="Pfam" id="PF16897">
    <property type="entry name" value="MMR_HSR1_Xtn"/>
    <property type="match status" value="1"/>
</dbReference>
<dbReference type="PROSITE" id="PS51710">
    <property type="entry name" value="G_OBG"/>
    <property type="match status" value="1"/>
</dbReference>
<dbReference type="PRINTS" id="PR00326">
    <property type="entry name" value="GTP1OBG"/>
</dbReference>
<keyword evidence="1" id="KW-0547">Nucleotide-binding</keyword>
<dbReference type="InterPro" id="IPR031662">
    <property type="entry name" value="GTP-binding_2"/>
</dbReference>
<reference evidence="5 6" key="1">
    <citation type="journal article" date="2019" name="Nat. Microbiol.">
        <title>Wide diversity of methane and short-chain alkane metabolisms in uncultured archaea.</title>
        <authorList>
            <person name="Borrel G."/>
            <person name="Adam P.S."/>
            <person name="McKay L.J."/>
            <person name="Chen L.X."/>
            <person name="Sierra-Garcia I.N."/>
            <person name="Sieber C.M."/>
            <person name="Letourneur Q."/>
            <person name="Ghozlane A."/>
            <person name="Andersen G.L."/>
            <person name="Li W.J."/>
            <person name="Hallam S.J."/>
            <person name="Muyzer G."/>
            <person name="de Oliveira V.M."/>
            <person name="Inskeep W.P."/>
            <person name="Banfield J.F."/>
            <person name="Gribaldo S."/>
        </authorList>
    </citation>
    <scope>NUCLEOTIDE SEQUENCE [LARGE SCALE GENOMIC DNA]</scope>
    <source>
        <strain evidence="5">NM1b</strain>
    </source>
</reference>
<dbReference type="InterPro" id="IPR004095">
    <property type="entry name" value="TGS"/>
</dbReference>
<dbReference type="Gene3D" id="3.10.20.30">
    <property type="match status" value="1"/>
</dbReference>
<organism evidence="5 6">
    <name type="scientific">Candidatus Methanolliviera hydrocarbonicum</name>
    <dbReference type="NCBI Taxonomy" id="2491085"/>
    <lineage>
        <taxon>Archaea</taxon>
        <taxon>Methanobacteriati</taxon>
        <taxon>Methanobacteriota</taxon>
        <taxon>Candidatus Methanoliparia</taxon>
        <taxon>Candidatus Methanoliparales</taxon>
        <taxon>Candidatus Methanollivieraceae</taxon>
        <taxon>Candidatus Methanolliviera</taxon>
    </lineage>
</organism>
<evidence type="ECO:0000256" key="1">
    <source>
        <dbReference type="ARBA" id="ARBA00022741"/>
    </source>
</evidence>
<dbReference type="GO" id="GO:0005525">
    <property type="term" value="F:GTP binding"/>
    <property type="evidence" value="ECO:0007669"/>
    <property type="project" value="UniProtKB-KW"/>
</dbReference>
<dbReference type="InterPro" id="IPR031167">
    <property type="entry name" value="G_OBG"/>
</dbReference>
<dbReference type="SUPFAM" id="SSF81271">
    <property type="entry name" value="TGS-like"/>
    <property type="match status" value="1"/>
</dbReference>
<evidence type="ECO:0000256" key="2">
    <source>
        <dbReference type="ARBA" id="ARBA00023134"/>
    </source>
</evidence>
<accession>A0A520KVH4</accession>
<dbReference type="InterPro" id="IPR012675">
    <property type="entry name" value="Beta-grasp_dom_sf"/>
</dbReference>
<evidence type="ECO:0000259" key="4">
    <source>
        <dbReference type="PROSITE" id="PS51880"/>
    </source>
</evidence>
<dbReference type="SUPFAM" id="SSF52540">
    <property type="entry name" value="P-loop containing nucleoside triphosphate hydrolases"/>
    <property type="match status" value="1"/>
</dbReference>
<gene>
    <name evidence="5" type="ORF">EF807_06560</name>
</gene>
<dbReference type="FunFam" id="3.10.20.30:FF:000016">
    <property type="entry name" value="Developmentally-regulated GTP-binding protein 2"/>
    <property type="match status" value="1"/>
</dbReference>
<dbReference type="PROSITE" id="PS51880">
    <property type="entry name" value="TGS"/>
    <property type="match status" value="1"/>
</dbReference>
<evidence type="ECO:0000313" key="6">
    <source>
        <dbReference type="Proteomes" id="UP000320766"/>
    </source>
</evidence>
<dbReference type="InterPro" id="IPR027417">
    <property type="entry name" value="P-loop_NTPase"/>
</dbReference>
<proteinExistence type="predicted"/>
<evidence type="ECO:0000313" key="5">
    <source>
        <dbReference type="EMBL" id="RZN68008.1"/>
    </source>
</evidence>
<dbReference type="EMBL" id="RXIL01000118">
    <property type="protein sequence ID" value="RZN68008.1"/>
    <property type="molecule type" value="Genomic_DNA"/>
</dbReference>
<keyword evidence="2" id="KW-0342">GTP-binding</keyword>
<dbReference type="InterPro" id="IPR005225">
    <property type="entry name" value="Small_GTP-bd"/>
</dbReference>
<dbReference type="AlphaFoldDB" id="A0A520KVH4"/>
<dbReference type="Gene3D" id="6.10.140.1070">
    <property type="match status" value="1"/>
</dbReference>
<sequence>MEIDERIEEITEELRSTPYNKATEHHIGRLKAKLARLREEAEKRSSSRGGGNRDNVGRVGDATVILIGPPSVGKSTLLNKLTSAKAEVGAYDFTTIEVKPGILEYEGAKIQILDVPGLIKGLRGGGREVASFTRSSDLVVLMTDILHVNVFEETERELYKVGIRLNQKKPRILVKKKITGGIKINSTVNQDISEETIKEVLKEYKMHNADVILRETIDINGLIDALMKNRVYLSCVRVINKIDMLEDQNLIRTKDTSIGEKYNAIMISAEAGINLEELKESIFKRLNLIKVYMKHKGEEPDYKEPMILKKGSTVEEICRKIHRDFVEKFRYAKVWGNSVKYGGQMVGLSHEVYDGDVVNISIER</sequence>
<dbReference type="Gene3D" id="3.40.50.300">
    <property type="entry name" value="P-loop containing nucleotide triphosphate hydrolases"/>
    <property type="match status" value="1"/>
</dbReference>
<dbReference type="InterPro" id="IPR045001">
    <property type="entry name" value="DRG"/>
</dbReference>
<dbReference type="PANTHER" id="PTHR43127">
    <property type="entry name" value="DEVELOPMENTALLY-REGULATED GTP-BINDING PROTEIN 2"/>
    <property type="match status" value="1"/>
</dbReference>
<evidence type="ECO:0000259" key="3">
    <source>
        <dbReference type="PROSITE" id="PS51710"/>
    </source>
</evidence>
<dbReference type="Pfam" id="PF02824">
    <property type="entry name" value="TGS"/>
    <property type="match status" value="1"/>
</dbReference>
<dbReference type="InterPro" id="IPR012676">
    <property type="entry name" value="TGS-like"/>
</dbReference>
<protein>
    <submittedName>
        <fullName evidence="5">TGS domain-containing protein</fullName>
    </submittedName>
</protein>
<dbReference type="CDD" id="cd01896">
    <property type="entry name" value="DRG"/>
    <property type="match status" value="1"/>
</dbReference>
<dbReference type="Proteomes" id="UP000320766">
    <property type="component" value="Unassembled WGS sequence"/>
</dbReference>
<feature type="domain" description="TGS" evidence="4">
    <location>
        <begin position="287"/>
        <end position="362"/>
    </location>
</feature>
<dbReference type="CDD" id="cd01666">
    <property type="entry name" value="TGS_DRG"/>
    <property type="match status" value="1"/>
</dbReference>
<name>A0A520KVH4_9EURY</name>
<feature type="domain" description="OBG-type G" evidence="3">
    <location>
        <begin position="62"/>
        <end position="287"/>
    </location>
</feature>